<dbReference type="HOGENOM" id="CLU_2654325_0_0_1"/>
<dbReference type="AlphaFoldDB" id="M2RWU1"/>
<dbReference type="RefSeq" id="XP_007704580.1">
    <property type="nucleotide sequence ID" value="XM_007706390.1"/>
</dbReference>
<reference evidence="2 3" key="1">
    <citation type="journal article" date="2012" name="PLoS Pathog.">
        <title>Diverse lifestyles and strategies of plant pathogenesis encoded in the genomes of eighteen Dothideomycetes fungi.</title>
        <authorList>
            <person name="Ohm R.A."/>
            <person name="Feau N."/>
            <person name="Henrissat B."/>
            <person name="Schoch C.L."/>
            <person name="Horwitz B.A."/>
            <person name="Barry K.W."/>
            <person name="Condon B.J."/>
            <person name="Copeland A.C."/>
            <person name="Dhillon B."/>
            <person name="Glaser F."/>
            <person name="Hesse C.N."/>
            <person name="Kosti I."/>
            <person name="LaButti K."/>
            <person name="Lindquist E.A."/>
            <person name="Lucas S."/>
            <person name="Salamov A.A."/>
            <person name="Bradshaw R.E."/>
            <person name="Ciuffetti L."/>
            <person name="Hamelin R.C."/>
            <person name="Kema G.H.J."/>
            <person name="Lawrence C."/>
            <person name="Scott J.A."/>
            <person name="Spatafora J.W."/>
            <person name="Turgeon B.G."/>
            <person name="de Wit P.J.G.M."/>
            <person name="Zhong S."/>
            <person name="Goodwin S.B."/>
            <person name="Grigoriev I.V."/>
        </authorList>
    </citation>
    <scope>NUCLEOTIDE SEQUENCE [LARGE SCALE GENOMIC DNA]</scope>
    <source>
        <strain evidence="3">ND90Pr / ATCC 201652</strain>
    </source>
</reference>
<evidence type="ECO:0000256" key="1">
    <source>
        <dbReference type="SAM" id="Phobius"/>
    </source>
</evidence>
<organism evidence="2 3">
    <name type="scientific">Cochliobolus sativus (strain ND90Pr / ATCC 201652)</name>
    <name type="common">Common root rot and spot blotch fungus</name>
    <name type="synonym">Bipolaris sorokiniana</name>
    <dbReference type="NCBI Taxonomy" id="665912"/>
    <lineage>
        <taxon>Eukaryota</taxon>
        <taxon>Fungi</taxon>
        <taxon>Dikarya</taxon>
        <taxon>Ascomycota</taxon>
        <taxon>Pezizomycotina</taxon>
        <taxon>Dothideomycetes</taxon>
        <taxon>Pleosporomycetidae</taxon>
        <taxon>Pleosporales</taxon>
        <taxon>Pleosporineae</taxon>
        <taxon>Pleosporaceae</taxon>
        <taxon>Bipolaris</taxon>
    </lineage>
</organism>
<gene>
    <name evidence="2" type="ORF">COCSADRAFT_251305</name>
</gene>
<accession>M2RWU1</accession>
<dbReference type="GeneID" id="19135221"/>
<dbReference type="EMBL" id="KB445652">
    <property type="protein sequence ID" value="EMD59543.1"/>
    <property type="molecule type" value="Genomic_DNA"/>
</dbReference>
<feature type="transmembrane region" description="Helical" evidence="1">
    <location>
        <begin position="20"/>
        <end position="36"/>
    </location>
</feature>
<keyword evidence="3" id="KW-1185">Reference proteome</keyword>
<evidence type="ECO:0000313" key="3">
    <source>
        <dbReference type="Proteomes" id="UP000016934"/>
    </source>
</evidence>
<keyword evidence="1" id="KW-0472">Membrane</keyword>
<name>M2RWU1_COCSN</name>
<dbReference type="Proteomes" id="UP000016934">
    <property type="component" value="Unassembled WGS sequence"/>
</dbReference>
<evidence type="ECO:0000313" key="2">
    <source>
        <dbReference type="EMBL" id="EMD59543.1"/>
    </source>
</evidence>
<proteinExistence type="predicted"/>
<keyword evidence="1" id="KW-0812">Transmembrane</keyword>
<dbReference type="KEGG" id="bsc:COCSADRAFT_251305"/>
<protein>
    <submittedName>
        <fullName evidence="2">Uncharacterized protein</fullName>
    </submittedName>
</protein>
<sequence length="76" mass="9240">MKPKKSPMILFVYTLHYTRYIFLFSSFTLVLEYFAMQNQSKKKNPPRLDLFLNVTGVAIYVHERGRKRWKPRRVED</sequence>
<keyword evidence="1" id="KW-1133">Transmembrane helix</keyword>
<reference evidence="3" key="2">
    <citation type="journal article" date="2013" name="PLoS Genet.">
        <title>Comparative genome structure, secondary metabolite, and effector coding capacity across Cochliobolus pathogens.</title>
        <authorList>
            <person name="Condon B.J."/>
            <person name="Leng Y."/>
            <person name="Wu D."/>
            <person name="Bushley K.E."/>
            <person name="Ohm R.A."/>
            <person name="Otillar R."/>
            <person name="Martin J."/>
            <person name="Schackwitz W."/>
            <person name="Grimwood J."/>
            <person name="MohdZainudin N."/>
            <person name="Xue C."/>
            <person name="Wang R."/>
            <person name="Manning V.A."/>
            <person name="Dhillon B."/>
            <person name="Tu Z.J."/>
            <person name="Steffenson B.J."/>
            <person name="Salamov A."/>
            <person name="Sun H."/>
            <person name="Lowry S."/>
            <person name="LaButti K."/>
            <person name="Han J."/>
            <person name="Copeland A."/>
            <person name="Lindquist E."/>
            <person name="Barry K."/>
            <person name="Schmutz J."/>
            <person name="Baker S.E."/>
            <person name="Ciuffetti L.M."/>
            <person name="Grigoriev I.V."/>
            <person name="Zhong S."/>
            <person name="Turgeon B.G."/>
        </authorList>
    </citation>
    <scope>NUCLEOTIDE SEQUENCE [LARGE SCALE GENOMIC DNA]</scope>
    <source>
        <strain evidence="3">ND90Pr / ATCC 201652</strain>
    </source>
</reference>